<dbReference type="Gene3D" id="3.30.1060.10">
    <property type="entry name" value="Peptide methionine sulphoxide reductase MsrA"/>
    <property type="match status" value="1"/>
</dbReference>
<keyword evidence="3" id="KW-0560">Oxidoreductase</keyword>
<dbReference type="InterPro" id="IPR049006">
    <property type="entry name" value="MsrA_helical"/>
</dbReference>
<proteinExistence type="inferred from homology"/>
<dbReference type="Pfam" id="PF20939">
    <property type="entry name" value="MsrA_helical"/>
    <property type="match status" value="1"/>
</dbReference>
<name>A0A5N5TFU3_9CRUS</name>
<evidence type="ECO:0000259" key="5">
    <source>
        <dbReference type="Pfam" id="PF01625"/>
    </source>
</evidence>
<dbReference type="SUPFAM" id="SSF55068">
    <property type="entry name" value="Peptide methionine sulfoxide reductase"/>
    <property type="match status" value="1"/>
</dbReference>
<dbReference type="InterPro" id="IPR036509">
    <property type="entry name" value="Met_Sox_Rdtase_MsrA_sf"/>
</dbReference>
<protein>
    <recommendedName>
        <fullName evidence="2">peptide-methionine (S)-S-oxide reductase</fullName>
        <ecNumber evidence="2">1.8.4.11</ecNumber>
    </recommendedName>
    <alternativeName>
        <fullName evidence="4">Peptide-methionine (S)-S-oxide reductase</fullName>
    </alternativeName>
</protein>
<feature type="domain" description="Peptide methionine sulphoxide reductase MsrA" evidence="5">
    <location>
        <begin position="2"/>
        <end position="55"/>
    </location>
</feature>
<dbReference type="GO" id="GO:0008113">
    <property type="term" value="F:peptide-methionine (S)-S-oxide reductase activity"/>
    <property type="evidence" value="ECO:0007669"/>
    <property type="project" value="UniProtKB-EC"/>
</dbReference>
<evidence type="ECO:0000313" key="7">
    <source>
        <dbReference type="EMBL" id="KAB7504948.1"/>
    </source>
</evidence>
<dbReference type="AlphaFoldDB" id="A0A5N5TFU3"/>
<comment type="caution">
    <text evidence="7">The sequence shown here is derived from an EMBL/GenBank/DDBJ whole genome shotgun (WGS) entry which is preliminary data.</text>
</comment>
<dbReference type="OrthoDB" id="77405at2759"/>
<dbReference type="EMBL" id="SEYY01002077">
    <property type="protein sequence ID" value="KAB7504948.1"/>
    <property type="molecule type" value="Genomic_DNA"/>
</dbReference>
<evidence type="ECO:0000313" key="8">
    <source>
        <dbReference type="Proteomes" id="UP000326759"/>
    </source>
</evidence>
<organism evidence="7 8">
    <name type="scientific">Armadillidium nasatum</name>
    <dbReference type="NCBI Taxonomy" id="96803"/>
    <lineage>
        <taxon>Eukaryota</taxon>
        <taxon>Metazoa</taxon>
        <taxon>Ecdysozoa</taxon>
        <taxon>Arthropoda</taxon>
        <taxon>Crustacea</taxon>
        <taxon>Multicrustacea</taxon>
        <taxon>Malacostraca</taxon>
        <taxon>Eumalacostraca</taxon>
        <taxon>Peracarida</taxon>
        <taxon>Isopoda</taxon>
        <taxon>Oniscidea</taxon>
        <taxon>Crinocheta</taxon>
        <taxon>Armadillidiidae</taxon>
        <taxon>Armadillidium</taxon>
    </lineage>
</organism>
<keyword evidence="8" id="KW-1185">Reference proteome</keyword>
<comment type="similarity">
    <text evidence="1">Belongs to the MsrA Met sulfoxide reductase family.</text>
</comment>
<gene>
    <name evidence="7" type="ORF">Anas_02354</name>
</gene>
<dbReference type="Proteomes" id="UP000326759">
    <property type="component" value="Unassembled WGS sequence"/>
</dbReference>
<dbReference type="Pfam" id="PF01625">
    <property type="entry name" value="PMSR"/>
    <property type="match status" value="1"/>
</dbReference>
<evidence type="ECO:0000256" key="3">
    <source>
        <dbReference type="ARBA" id="ARBA00023002"/>
    </source>
</evidence>
<evidence type="ECO:0000259" key="6">
    <source>
        <dbReference type="Pfam" id="PF20939"/>
    </source>
</evidence>
<evidence type="ECO:0000256" key="2">
    <source>
        <dbReference type="ARBA" id="ARBA00012502"/>
    </source>
</evidence>
<dbReference type="InterPro" id="IPR002569">
    <property type="entry name" value="Met_Sox_Rdtase_MsrA_dom"/>
</dbReference>
<evidence type="ECO:0000256" key="4">
    <source>
        <dbReference type="ARBA" id="ARBA00030643"/>
    </source>
</evidence>
<accession>A0A5N5TFU3</accession>
<dbReference type="PANTHER" id="PTHR43774">
    <property type="entry name" value="PEPTIDE METHIONINE SULFOXIDE REDUCTASE"/>
    <property type="match status" value="1"/>
</dbReference>
<sequence>MSVIYYFNDEEKKMAEETYRKQQDLNILHIETKIWPAEKFYIAEDYHQKYLLQQHPFICNALDIDPGEDLIKSHVAARINGYIGGYGSVSAFDKEWPHWGITQKMADYIRKELIKSSL</sequence>
<dbReference type="EC" id="1.8.4.11" evidence="2"/>
<dbReference type="PANTHER" id="PTHR43774:SF1">
    <property type="entry name" value="PEPTIDE METHIONINE SULFOXIDE REDUCTASE MSRA 2"/>
    <property type="match status" value="1"/>
</dbReference>
<evidence type="ECO:0000256" key="1">
    <source>
        <dbReference type="ARBA" id="ARBA00005591"/>
    </source>
</evidence>
<feature type="domain" description="Selenoprotein methionine sulfoxide reductase A helical" evidence="6">
    <location>
        <begin position="68"/>
        <end position="95"/>
    </location>
</feature>
<reference evidence="7 8" key="1">
    <citation type="journal article" date="2019" name="PLoS Biol.">
        <title>Sex chromosomes control vertical transmission of feminizing Wolbachia symbionts in an isopod.</title>
        <authorList>
            <person name="Becking T."/>
            <person name="Chebbi M.A."/>
            <person name="Giraud I."/>
            <person name="Moumen B."/>
            <person name="Laverre T."/>
            <person name="Caubet Y."/>
            <person name="Peccoud J."/>
            <person name="Gilbert C."/>
            <person name="Cordaux R."/>
        </authorList>
    </citation>
    <scope>NUCLEOTIDE SEQUENCE [LARGE SCALE GENOMIC DNA]</scope>
    <source>
        <strain evidence="7">ANa2</strain>
        <tissue evidence="7">Whole body excluding digestive tract and cuticle</tissue>
    </source>
</reference>